<feature type="compositionally biased region" description="Basic and acidic residues" evidence="1">
    <location>
        <begin position="199"/>
        <end position="219"/>
    </location>
</feature>
<feature type="non-terminal residue" evidence="2">
    <location>
        <position position="304"/>
    </location>
</feature>
<evidence type="ECO:0000313" key="3">
    <source>
        <dbReference type="Proteomes" id="UP000265520"/>
    </source>
</evidence>
<organism evidence="2 3">
    <name type="scientific">Trifolium medium</name>
    <dbReference type="NCBI Taxonomy" id="97028"/>
    <lineage>
        <taxon>Eukaryota</taxon>
        <taxon>Viridiplantae</taxon>
        <taxon>Streptophyta</taxon>
        <taxon>Embryophyta</taxon>
        <taxon>Tracheophyta</taxon>
        <taxon>Spermatophyta</taxon>
        <taxon>Magnoliopsida</taxon>
        <taxon>eudicotyledons</taxon>
        <taxon>Gunneridae</taxon>
        <taxon>Pentapetalae</taxon>
        <taxon>rosids</taxon>
        <taxon>fabids</taxon>
        <taxon>Fabales</taxon>
        <taxon>Fabaceae</taxon>
        <taxon>Papilionoideae</taxon>
        <taxon>50 kb inversion clade</taxon>
        <taxon>NPAAA clade</taxon>
        <taxon>Hologalegina</taxon>
        <taxon>IRL clade</taxon>
        <taxon>Trifolieae</taxon>
        <taxon>Trifolium</taxon>
    </lineage>
</organism>
<dbReference type="Proteomes" id="UP000265520">
    <property type="component" value="Unassembled WGS sequence"/>
</dbReference>
<feature type="region of interest" description="Disordered" evidence="1">
    <location>
        <begin position="198"/>
        <end position="219"/>
    </location>
</feature>
<reference evidence="2 3" key="1">
    <citation type="journal article" date="2018" name="Front. Plant Sci.">
        <title>Red Clover (Trifolium pratense) and Zigzag Clover (T. medium) - A Picture of Genomic Similarities and Differences.</title>
        <authorList>
            <person name="Dluhosova J."/>
            <person name="Istvanek J."/>
            <person name="Nedelnik J."/>
            <person name="Repkova J."/>
        </authorList>
    </citation>
    <scope>NUCLEOTIDE SEQUENCE [LARGE SCALE GENOMIC DNA]</scope>
    <source>
        <strain evidence="3">cv. 10/8</strain>
        <tissue evidence="2">Leaf</tissue>
    </source>
</reference>
<keyword evidence="3" id="KW-1185">Reference proteome</keyword>
<dbReference type="EMBL" id="LXQA010025759">
    <property type="protein sequence ID" value="MCH93779.1"/>
    <property type="molecule type" value="Genomic_DNA"/>
</dbReference>
<accession>A0A392N3K5</accession>
<sequence>MEDPKASSLKPEFKILHNICQYCIFPRLGSLEKVTDNDLMIDLKREHSGNVCQPFSIKNTHHMKNATDHEDSAIGSKRKIEESEATNRWGQLLTAMAAQSQNLSNPETQTLASSDTIPSSLSVSLHFDSTPGAPFVPTTQQAASLNTFISTEFVNKILHSSITAPVFSDGAAPSLPTSFATLSSFCSSAQQMDATLGDKAADHNPEDDPRPSKRSETEKDINKLRKDIIKLFEGLSNMNDLILYLFFESQIMRSWTINNLCPALQIEPPPENAAPNPTDFPKPDWYTCQNAVKFLAPLPGTVFS</sequence>
<dbReference type="AlphaFoldDB" id="A0A392N3K5"/>
<evidence type="ECO:0000313" key="2">
    <source>
        <dbReference type="EMBL" id="MCH93779.1"/>
    </source>
</evidence>
<proteinExistence type="predicted"/>
<comment type="caution">
    <text evidence="2">The sequence shown here is derived from an EMBL/GenBank/DDBJ whole genome shotgun (WGS) entry which is preliminary data.</text>
</comment>
<evidence type="ECO:0000256" key="1">
    <source>
        <dbReference type="SAM" id="MobiDB-lite"/>
    </source>
</evidence>
<protein>
    <submittedName>
        <fullName evidence="2">Uncharacterized protein</fullName>
    </submittedName>
</protein>
<name>A0A392N3K5_9FABA</name>